<sequence>MNKQTKILIIQFMCFALIFLAARFIIVQYTLLNGLWIPVVSGVVAILFAPQFKVFKIDGKDTVFIAWLFGKKGKPVHWL</sequence>
<evidence type="ECO:0000313" key="2">
    <source>
        <dbReference type="EMBL" id="RRA96309.1"/>
    </source>
</evidence>
<keyword evidence="3" id="KW-1185">Reference proteome</keyword>
<dbReference type="EMBL" id="RQTJ01000004">
    <property type="protein sequence ID" value="RRA96309.1"/>
    <property type="molecule type" value="Genomic_DNA"/>
</dbReference>
<evidence type="ECO:0000256" key="1">
    <source>
        <dbReference type="SAM" id="Phobius"/>
    </source>
</evidence>
<dbReference type="OrthoDB" id="1179771at2"/>
<accession>A0A3P1B5R8</accession>
<dbReference type="RefSeq" id="WP_124898543.1">
    <property type="nucleotide sequence ID" value="NZ_RQTJ01000004.1"/>
</dbReference>
<reference evidence="2 3" key="1">
    <citation type="submission" date="2018-11" db="EMBL/GenBank/DDBJ databases">
        <title>Flavobacterium sp. nov., YIM 102796 draft genome.</title>
        <authorList>
            <person name="Li G."/>
            <person name="Jiang Y."/>
        </authorList>
    </citation>
    <scope>NUCLEOTIDE SEQUENCE [LARGE SCALE GENOMIC DNA]</scope>
    <source>
        <strain evidence="2 3">YIM 102796</strain>
    </source>
</reference>
<organism evidence="2 3">
    <name type="scientific">Paenimyroides viscosum</name>
    <dbReference type="NCBI Taxonomy" id="2488729"/>
    <lineage>
        <taxon>Bacteria</taxon>
        <taxon>Pseudomonadati</taxon>
        <taxon>Bacteroidota</taxon>
        <taxon>Flavobacteriia</taxon>
        <taxon>Flavobacteriales</taxon>
        <taxon>Flavobacteriaceae</taxon>
        <taxon>Paenimyroides</taxon>
    </lineage>
</organism>
<protein>
    <submittedName>
        <fullName evidence="2">Uncharacterized protein</fullName>
    </submittedName>
</protein>
<keyword evidence="1" id="KW-0812">Transmembrane</keyword>
<comment type="caution">
    <text evidence="2">The sequence shown here is derived from an EMBL/GenBank/DDBJ whole genome shotgun (WGS) entry which is preliminary data.</text>
</comment>
<gene>
    <name evidence="2" type="ORF">EG242_03565</name>
</gene>
<feature type="transmembrane region" description="Helical" evidence="1">
    <location>
        <begin position="35"/>
        <end position="52"/>
    </location>
</feature>
<name>A0A3P1B5R8_9FLAO</name>
<keyword evidence="1" id="KW-1133">Transmembrane helix</keyword>
<feature type="transmembrane region" description="Helical" evidence="1">
    <location>
        <begin position="7"/>
        <end position="29"/>
    </location>
</feature>
<evidence type="ECO:0000313" key="3">
    <source>
        <dbReference type="Proteomes" id="UP000268372"/>
    </source>
</evidence>
<dbReference type="Proteomes" id="UP000268372">
    <property type="component" value="Unassembled WGS sequence"/>
</dbReference>
<keyword evidence="1" id="KW-0472">Membrane</keyword>
<dbReference type="AlphaFoldDB" id="A0A3P1B5R8"/>
<proteinExistence type="predicted"/>